<dbReference type="GO" id="GO:0006633">
    <property type="term" value="P:fatty acid biosynthetic process"/>
    <property type="evidence" value="ECO:0007669"/>
    <property type="project" value="InterPro"/>
</dbReference>
<evidence type="ECO:0000256" key="3">
    <source>
        <dbReference type="ARBA" id="ARBA00023098"/>
    </source>
</evidence>
<name>A0A6S6SHR7_9BACT</name>
<sequence>MNWLAHVFLSEEHIEHQLGNLLADPLKGRSWDGATAMFEKGLATHLAIDTFTDAHPLVRQSKRRLEGRKYLKGVVIDIVYDHLLTKHWEKFSSKDFEAFTANFRNQAPLQIDQYPAKTKRVINNVVNIKLLSSYADLEGLGEGFKRIDKRLSERVRAKETAFGYLPIVAYEMHNIERDFLEFFPELMEHVEKNLDNEYLTHWI</sequence>
<evidence type="ECO:0000256" key="1">
    <source>
        <dbReference type="ARBA" id="ARBA00022516"/>
    </source>
</evidence>
<dbReference type="PANTHER" id="PTHR38764:SF1">
    <property type="entry name" value="ACYL CARRIER PROTEIN PHOSPHODIESTERASE"/>
    <property type="match status" value="1"/>
</dbReference>
<evidence type="ECO:0000256" key="2">
    <source>
        <dbReference type="ARBA" id="ARBA00022801"/>
    </source>
</evidence>
<dbReference type="AlphaFoldDB" id="A0A6S6SHR7"/>
<evidence type="ECO:0008006" key="5">
    <source>
        <dbReference type="Google" id="ProtNLM"/>
    </source>
</evidence>
<keyword evidence="3" id="KW-0443">Lipid metabolism</keyword>
<evidence type="ECO:0000313" key="4">
    <source>
        <dbReference type="EMBL" id="CAA6802328.1"/>
    </source>
</evidence>
<dbReference type="PANTHER" id="PTHR38764">
    <property type="entry name" value="ACYL CARRIER PROTEIN PHOSPHODIESTERASE"/>
    <property type="match status" value="1"/>
</dbReference>
<keyword evidence="1" id="KW-0444">Lipid biosynthesis</keyword>
<organism evidence="4">
    <name type="scientific">uncultured Sulfurovum sp</name>
    <dbReference type="NCBI Taxonomy" id="269237"/>
    <lineage>
        <taxon>Bacteria</taxon>
        <taxon>Pseudomonadati</taxon>
        <taxon>Campylobacterota</taxon>
        <taxon>Epsilonproteobacteria</taxon>
        <taxon>Campylobacterales</taxon>
        <taxon>Sulfurovaceae</taxon>
        <taxon>Sulfurovum</taxon>
        <taxon>environmental samples</taxon>
    </lineage>
</organism>
<gene>
    <name evidence="4" type="ORF">HELGO_WM33927</name>
</gene>
<keyword evidence="2" id="KW-0378">Hydrolase</keyword>
<dbReference type="EMBL" id="CACVAR010000101">
    <property type="protein sequence ID" value="CAA6802328.1"/>
    <property type="molecule type" value="Genomic_DNA"/>
</dbReference>
<reference evidence="4" key="1">
    <citation type="submission" date="2020-01" db="EMBL/GenBank/DDBJ databases">
        <authorList>
            <person name="Meier V. D."/>
            <person name="Meier V D."/>
        </authorList>
    </citation>
    <scope>NUCLEOTIDE SEQUENCE</scope>
    <source>
        <strain evidence="4">HLG_WM_MAG_03</strain>
    </source>
</reference>
<dbReference type="InterPro" id="IPR007431">
    <property type="entry name" value="ACP_PD"/>
</dbReference>
<accession>A0A6S6SHR7</accession>
<proteinExistence type="predicted"/>
<protein>
    <recommendedName>
        <fullName evidence="5">[Acyl-carrier-protein] phosphodiesterase</fullName>
    </recommendedName>
</protein>
<dbReference type="GO" id="GO:0008770">
    <property type="term" value="F:[acyl-carrier-protein] phosphodiesterase activity"/>
    <property type="evidence" value="ECO:0007669"/>
    <property type="project" value="InterPro"/>
</dbReference>
<dbReference type="Pfam" id="PF04336">
    <property type="entry name" value="ACP_PD"/>
    <property type="match status" value="1"/>
</dbReference>